<reference evidence="7" key="1">
    <citation type="journal article" date="2019" name="Int. J. Syst. Evol. Microbiol.">
        <title>The Global Catalogue of Microorganisms (GCM) 10K type strain sequencing project: providing services to taxonomists for standard genome sequencing and annotation.</title>
        <authorList>
            <consortium name="The Broad Institute Genomics Platform"/>
            <consortium name="The Broad Institute Genome Sequencing Center for Infectious Disease"/>
            <person name="Wu L."/>
            <person name="Ma J."/>
        </authorList>
    </citation>
    <scope>NUCLEOTIDE SEQUENCE [LARGE SCALE GENOMIC DNA]</scope>
    <source>
        <strain evidence="7">CGMCC 4.7241</strain>
    </source>
</reference>
<feature type="transmembrane region" description="Helical" evidence="4">
    <location>
        <begin position="35"/>
        <end position="55"/>
    </location>
</feature>
<dbReference type="RefSeq" id="WP_205116825.1">
    <property type="nucleotide sequence ID" value="NZ_JAFBCM010000001.1"/>
</dbReference>
<dbReference type="SUPFAM" id="SSF56300">
    <property type="entry name" value="Metallo-dependent phosphatases"/>
    <property type="match status" value="1"/>
</dbReference>
<protein>
    <submittedName>
        <fullName evidence="6">Metallophosphoesterase</fullName>
    </submittedName>
</protein>
<dbReference type="InterPro" id="IPR051158">
    <property type="entry name" value="Metallophosphoesterase_sf"/>
</dbReference>
<organism evidence="6 7">
    <name type="scientific">Tenggerimyces flavus</name>
    <dbReference type="NCBI Taxonomy" id="1708749"/>
    <lineage>
        <taxon>Bacteria</taxon>
        <taxon>Bacillati</taxon>
        <taxon>Actinomycetota</taxon>
        <taxon>Actinomycetes</taxon>
        <taxon>Propionibacteriales</taxon>
        <taxon>Nocardioidaceae</taxon>
        <taxon>Tenggerimyces</taxon>
    </lineage>
</organism>
<dbReference type="PANTHER" id="PTHR31302">
    <property type="entry name" value="TRANSMEMBRANE PROTEIN WITH METALLOPHOSPHOESTERASE DOMAIN-RELATED"/>
    <property type="match status" value="1"/>
</dbReference>
<name>A0ABV7Y7J0_9ACTN</name>
<evidence type="ECO:0000256" key="2">
    <source>
        <dbReference type="ARBA" id="ARBA00022801"/>
    </source>
</evidence>
<evidence type="ECO:0000256" key="1">
    <source>
        <dbReference type="ARBA" id="ARBA00022723"/>
    </source>
</evidence>
<gene>
    <name evidence="6" type="ORF">ACFOUW_07155</name>
</gene>
<proteinExistence type="predicted"/>
<keyword evidence="2" id="KW-0378">Hydrolase</keyword>
<dbReference type="CDD" id="cd00838">
    <property type="entry name" value="MPP_superfamily"/>
    <property type="match status" value="1"/>
</dbReference>
<feature type="region of interest" description="Disordered" evidence="3">
    <location>
        <begin position="490"/>
        <end position="546"/>
    </location>
</feature>
<dbReference type="Pfam" id="PF00149">
    <property type="entry name" value="Metallophos"/>
    <property type="match status" value="1"/>
</dbReference>
<dbReference type="Proteomes" id="UP001595699">
    <property type="component" value="Unassembled WGS sequence"/>
</dbReference>
<feature type="domain" description="Calcineurin-like phosphoesterase" evidence="5">
    <location>
        <begin position="251"/>
        <end position="328"/>
    </location>
</feature>
<dbReference type="PANTHER" id="PTHR31302:SF31">
    <property type="entry name" value="PHOSPHODIESTERASE YAEI"/>
    <property type="match status" value="1"/>
</dbReference>
<keyword evidence="4" id="KW-0472">Membrane</keyword>
<feature type="transmembrane region" description="Helical" evidence="4">
    <location>
        <begin position="139"/>
        <end position="158"/>
    </location>
</feature>
<keyword evidence="4" id="KW-0812">Transmembrane</keyword>
<keyword evidence="1" id="KW-0479">Metal-binding</keyword>
<accession>A0ABV7Y7J0</accession>
<evidence type="ECO:0000256" key="4">
    <source>
        <dbReference type="SAM" id="Phobius"/>
    </source>
</evidence>
<comment type="caution">
    <text evidence="6">The sequence shown here is derived from an EMBL/GenBank/DDBJ whole genome shotgun (WGS) entry which is preliminary data.</text>
</comment>
<dbReference type="EMBL" id="JBHRZH010000006">
    <property type="protein sequence ID" value="MFC3760611.1"/>
    <property type="molecule type" value="Genomic_DNA"/>
</dbReference>
<feature type="transmembrane region" description="Helical" evidence="4">
    <location>
        <begin position="165"/>
        <end position="186"/>
    </location>
</feature>
<evidence type="ECO:0000313" key="6">
    <source>
        <dbReference type="EMBL" id="MFC3760611.1"/>
    </source>
</evidence>
<evidence type="ECO:0000256" key="3">
    <source>
        <dbReference type="SAM" id="MobiDB-lite"/>
    </source>
</evidence>
<dbReference type="InterPro" id="IPR004843">
    <property type="entry name" value="Calcineurin-like_PHP"/>
</dbReference>
<feature type="compositionally biased region" description="Pro residues" evidence="3">
    <location>
        <begin position="499"/>
        <end position="517"/>
    </location>
</feature>
<keyword evidence="4" id="KW-1133">Transmembrane helix</keyword>
<evidence type="ECO:0000313" key="7">
    <source>
        <dbReference type="Proteomes" id="UP001595699"/>
    </source>
</evidence>
<dbReference type="Gene3D" id="3.60.21.10">
    <property type="match status" value="1"/>
</dbReference>
<evidence type="ECO:0000259" key="5">
    <source>
        <dbReference type="Pfam" id="PF00149"/>
    </source>
</evidence>
<feature type="compositionally biased region" description="Low complexity" evidence="3">
    <location>
        <begin position="518"/>
        <end position="534"/>
    </location>
</feature>
<sequence>MADVTERTHRGRDAVRRWRARFRIAGRFLDKPVKILALIVLAGVGATLGMVFGGVTHPSIGPVETTMRIAPSWNGESVVELPPLGTISIDSHDGPLRLEARVDRINQADAEALFKDPAVISNLPDTIGADLRTGVVQTAVRGGVAAVLGAAVMVLIVVRRWRLSLVAGGVALVLVAGSGIAAGTTYDPRAITEPKYTGLLTSAPSLIGNASDIAENLDEYQEELTRLVTNVTRLYDVTSTLPAYRPRSDVIRLLHVSDLHIMPYSWQLIASVVKQYQVDLVVDSGDISDHGLAAENAYLDPIKKLGVPYVWVRGNHDSLITEQAMRKIKNAVVLDGHVREVSGIRFLGAGDPRFTPDRSHRDTAEETEAVARQALSIAKVASRERTPPDMIVYHDSAGAQFFDGSAPLLLTGHGHKRLVQLLPGGSRLMQEGSTGGSGLRAIEAGPDKPLPIEMSVLYLDRSTRALEAWDEITIGGLGLRSVQIERHQVFPDDLEKPVTPTPIPTPSGPVPETPLPAPTITLTPLPSVTPSVTPGATSLAPDRSNP</sequence>
<dbReference type="InterPro" id="IPR029052">
    <property type="entry name" value="Metallo-depent_PP-like"/>
</dbReference>
<keyword evidence="7" id="KW-1185">Reference proteome</keyword>